<comment type="caution">
    <text evidence="6">The sequence shown here is derived from an EMBL/GenBank/DDBJ whole genome shotgun (WGS) entry which is preliminary data.</text>
</comment>
<dbReference type="EMBL" id="MU854425">
    <property type="protein sequence ID" value="KAK4038564.1"/>
    <property type="molecule type" value="Genomic_DNA"/>
</dbReference>
<evidence type="ECO:0000313" key="7">
    <source>
        <dbReference type="Proteomes" id="UP001303115"/>
    </source>
</evidence>
<keyword evidence="2" id="KW-0479">Metal-binding</keyword>
<name>A0AAN6PGJ6_9PEZI</name>
<protein>
    <submittedName>
        <fullName evidence="6">Beta-lactamase-like protein</fullName>
    </submittedName>
</protein>
<evidence type="ECO:0000256" key="3">
    <source>
        <dbReference type="ARBA" id="ARBA00022801"/>
    </source>
</evidence>
<dbReference type="GO" id="GO:0016787">
    <property type="term" value="F:hydrolase activity"/>
    <property type="evidence" value="ECO:0007669"/>
    <property type="project" value="UniProtKB-KW"/>
</dbReference>
<evidence type="ECO:0000256" key="1">
    <source>
        <dbReference type="ARBA" id="ARBA00007749"/>
    </source>
</evidence>
<evidence type="ECO:0000259" key="5">
    <source>
        <dbReference type="SMART" id="SM00849"/>
    </source>
</evidence>
<dbReference type="GO" id="GO:0046872">
    <property type="term" value="F:metal ion binding"/>
    <property type="evidence" value="ECO:0007669"/>
    <property type="project" value="UniProtKB-KW"/>
</dbReference>
<dbReference type="SMART" id="SM00849">
    <property type="entry name" value="Lactamase_B"/>
    <property type="match status" value="1"/>
</dbReference>
<organism evidence="6 7">
    <name type="scientific">Parachaetomium inaequale</name>
    <dbReference type="NCBI Taxonomy" id="2588326"/>
    <lineage>
        <taxon>Eukaryota</taxon>
        <taxon>Fungi</taxon>
        <taxon>Dikarya</taxon>
        <taxon>Ascomycota</taxon>
        <taxon>Pezizomycotina</taxon>
        <taxon>Sordariomycetes</taxon>
        <taxon>Sordariomycetidae</taxon>
        <taxon>Sordariales</taxon>
        <taxon>Chaetomiaceae</taxon>
        <taxon>Parachaetomium</taxon>
    </lineage>
</organism>
<proteinExistence type="inferred from homology"/>
<dbReference type="InterPro" id="IPR036866">
    <property type="entry name" value="RibonucZ/Hydroxyglut_hydro"/>
</dbReference>
<dbReference type="PANTHER" id="PTHR42978:SF5">
    <property type="entry name" value="METALLO-BETA-LACTAMASE DOMAIN-CONTAINING PROTEIN"/>
    <property type="match status" value="1"/>
</dbReference>
<dbReference type="Gene3D" id="3.60.15.10">
    <property type="entry name" value="Ribonuclease Z/Hydroxyacylglutathione hydrolase-like"/>
    <property type="match status" value="1"/>
</dbReference>
<evidence type="ECO:0000313" key="6">
    <source>
        <dbReference type="EMBL" id="KAK4038564.1"/>
    </source>
</evidence>
<dbReference type="SUPFAM" id="SSF56281">
    <property type="entry name" value="Metallo-hydrolase/oxidoreductase"/>
    <property type="match status" value="1"/>
</dbReference>
<sequence>MAETLPDLGIPPSSHTVDVSIIDTTATIRGIPAHLFLSPPIKGHDWLAAPIFSFLIQHPNLKRSIIFDLGIRKDLQSLSPPVLAQIKTFGSTLHVEKDVSEILGDAGVDVNTIEAIIWSHHHFDHTGNPNTFPSTTSLIVGPGFKTMLPGYPTNPSSAILESDLANRQLIELDFESGKCGTHHLNPLTIGRFRALDYFRDGSFYLLDTPGHTIGHISALARATASPPSFILLTGDAIHHPGEIRPSKYLPLPADILPDPFAPDPHPLESHYGCPGAVFEPLFAGRGRPVCGPVYEVPRAGKGEEAFNHDVDELLETVEKLQEADAHDNVFVAAAHDEALLDHVVFFPDGKMNEFAAKRWVKRVRWRFLRDFAGAVGKLDHEVGRRHWGHEE</sequence>
<reference evidence="7" key="1">
    <citation type="journal article" date="2023" name="Mol. Phylogenet. Evol.">
        <title>Genome-scale phylogeny and comparative genomics of the fungal order Sordariales.</title>
        <authorList>
            <person name="Hensen N."/>
            <person name="Bonometti L."/>
            <person name="Westerberg I."/>
            <person name="Brannstrom I.O."/>
            <person name="Guillou S."/>
            <person name="Cros-Aarteil S."/>
            <person name="Calhoun S."/>
            <person name="Haridas S."/>
            <person name="Kuo A."/>
            <person name="Mondo S."/>
            <person name="Pangilinan J."/>
            <person name="Riley R."/>
            <person name="LaButti K."/>
            <person name="Andreopoulos B."/>
            <person name="Lipzen A."/>
            <person name="Chen C."/>
            <person name="Yan M."/>
            <person name="Daum C."/>
            <person name="Ng V."/>
            <person name="Clum A."/>
            <person name="Steindorff A."/>
            <person name="Ohm R.A."/>
            <person name="Martin F."/>
            <person name="Silar P."/>
            <person name="Natvig D.O."/>
            <person name="Lalanne C."/>
            <person name="Gautier V."/>
            <person name="Ament-Velasquez S.L."/>
            <person name="Kruys A."/>
            <person name="Hutchinson M.I."/>
            <person name="Powell A.J."/>
            <person name="Barry K."/>
            <person name="Miller A.N."/>
            <person name="Grigoriev I.V."/>
            <person name="Debuchy R."/>
            <person name="Gladieux P."/>
            <person name="Hiltunen Thoren M."/>
            <person name="Johannesson H."/>
        </authorList>
    </citation>
    <scope>NUCLEOTIDE SEQUENCE [LARGE SCALE GENOMIC DNA]</scope>
    <source>
        <strain evidence="7">CBS 284.82</strain>
    </source>
</reference>
<dbReference type="PANTHER" id="PTHR42978">
    <property type="entry name" value="QUORUM-QUENCHING LACTONASE YTNP-RELATED-RELATED"/>
    <property type="match status" value="1"/>
</dbReference>
<evidence type="ECO:0000256" key="2">
    <source>
        <dbReference type="ARBA" id="ARBA00022723"/>
    </source>
</evidence>
<keyword evidence="3" id="KW-0378">Hydrolase</keyword>
<evidence type="ECO:0000256" key="4">
    <source>
        <dbReference type="ARBA" id="ARBA00022833"/>
    </source>
</evidence>
<dbReference type="InterPro" id="IPR001279">
    <property type="entry name" value="Metallo-B-lactamas"/>
</dbReference>
<feature type="domain" description="Metallo-beta-lactamase" evidence="5">
    <location>
        <begin position="50"/>
        <end position="285"/>
    </location>
</feature>
<comment type="similarity">
    <text evidence="1">Belongs to the metallo-beta-lactamase superfamily.</text>
</comment>
<dbReference type="CDD" id="cd07730">
    <property type="entry name" value="metallo-hydrolase-like_MBL-fold"/>
    <property type="match status" value="1"/>
</dbReference>
<dbReference type="AlphaFoldDB" id="A0AAN6PGJ6"/>
<keyword evidence="7" id="KW-1185">Reference proteome</keyword>
<accession>A0AAN6PGJ6</accession>
<keyword evidence="4" id="KW-0862">Zinc</keyword>
<gene>
    <name evidence="6" type="ORF">C8A01DRAFT_37472</name>
</gene>
<dbReference type="InterPro" id="IPR051013">
    <property type="entry name" value="MBL_superfamily_lactonases"/>
</dbReference>
<dbReference type="Proteomes" id="UP001303115">
    <property type="component" value="Unassembled WGS sequence"/>
</dbReference>
<dbReference type="Pfam" id="PF00753">
    <property type="entry name" value="Lactamase_B"/>
    <property type="match status" value="1"/>
</dbReference>